<feature type="non-terminal residue" evidence="1">
    <location>
        <position position="1"/>
    </location>
</feature>
<proteinExistence type="predicted"/>
<organism evidence="1">
    <name type="scientific">mine drainage metagenome</name>
    <dbReference type="NCBI Taxonomy" id="410659"/>
    <lineage>
        <taxon>unclassified sequences</taxon>
        <taxon>metagenomes</taxon>
        <taxon>ecological metagenomes</taxon>
    </lineage>
</organism>
<dbReference type="InterPro" id="IPR031100">
    <property type="entry name" value="LOG_fam"/>
</dbReference>
<comment type="caution">
    <text evidence="1">The sequence shown here is derived from an EMBL/GenBank/DDBJ whole genome shotgun (WGS) entry which is preliminary data.</text>
</comment>
<name>T0YLC7_9ZZZZ</name>
<dbReference type="SUPFAM" id="SSF102405">
    <property type="entry name" value="MCP/YpsA-like"/>
    <property type="match status" value="1"/>
</dbReference>
<reference evidence="1" key="2">
    <citation type="journal article" date="2014" name="ISME J.">
        <title>Microbial stratification in low pH oxic and suboxic macroscopic growths along an acid mine drainage.</title>
        <authorList>
            <person name="Mendez-Garcia C."/>
            <person name="Mesa V."/>
            <person name="Sprenger R.R."/>
            <person name="Richter M."/>
            <person name="Diez M.S."/>
            <person name="Solano J."/>
            <person name="Bargiela R."/>
            <person name="Golyshina O.V."/>
            <person name="Manteca A."/>
            <person name="Ramos J.L."/>
            <person name="Gallego J.R."/>
            <person name="Llorente I."/>
            <person name="Martins Dos Santos V.A."/>
            <person name="Jensen O.N."/>
            <person name="Pelaez A.I."/>
            <person name="Sanchez J."/>
            <person name="Ferrer M."/>
        </authorList>
    </citation>
    <scope>NUCLEOTIDE SEQUENCE</scope>
</reference>
<dbReference type="InterPro" id="IPR052341">
    <property type="entry name" value="LOG_family_nucleotidases"/>
</dbReference>
<accession>T0YLC7</accession>
<dbReference type="EMBL" id="AUZZ01008810">
    <property type="protein sequence ID" value="EQD36251.1"/>
    <property type="molecule type" value="Genomic_DNA"/>
</dbReference>
<gene>
    <name evidence="1" type="ORF">B2A_12217</name>
</gene>
<dbReference type="PANTHER" id="PTHR43393:SF3">
    <property type="entry name" value="LYSINE DECARBOXYLASE-LIKE PROTEIN"/>
    <property type="match status" value="1"/>
</dbReference>
<protein>
    <submittedName>
        <fullName evidence="1">Decarboxylase family protein</fullName>
    </submittedName>
</protein>
<dbReference type="GO" id="GO:0005829">
    <property type="term" value="C:cytosol"/>
    <property type="evidence" value="ECO:0007669"/>
    <property type="project" value="TreeGrafter"/>
</dbReference>
<reference evidence="1" key="1">
    <citation type="submission" date="2013-08" db="EMBL/GenBank/DDBJ databases">
        <authorList>
            <person name="Mendez C."/>
            <person name="Richter M."/>
            <person name="Ferrer M."/>
            <person name="Sanchez J."/>
        </authorList>
    </citation>
    <scope>NUCLEOTIDE SEQUENCE</scope>
</reference>
<dbReference type="Gene3D" id="3.40.50.450">
    <property type="match status" value="1"/>
</dbReference>
<dbReference type="Pfam" id="PF03641">
    <property type="entry name" value="Lysine_decarbox"/>
    <property type="match status" value="1"/>
</dbReference>
<dbReference type="PANTHER" id="PTHR43393">
    <property type="entry name" value="CYTOKININ RIBOSIDE 5'-MONOPHOSPHATE PHOSPHORIBOHYDROLASE"/>
    <property type="match status" value="1"/>
</dbReference>
<evidence type="ECO:0000313" key="1">
    <source>
        <dbReference type="EMBL" id="EQD36251.1"/>
    </source>
</evidence>
<sequence length="192" mass="21375">VDLEVRRLREPAVARAHLEAAQSALNKSREDGALQHRVAIAERLFQKSGYYDVAREFARLVSESQARIRSHRLWIMTGGGPGIMEAANRGSFDAGAGSIGLNITLPHEQYPNPYITPELCFLFHYFATRKLHFLQRAQALVAFPGGYGTFDELFETLTLIQTRVMPPVPVILVGPGLRGVRPSTSIFSLQKE</sequence>
<dbReference type="AlphaFoldDB" id="T0YLC7"/>